<protein>
    <submittedName>
        <fullName evidence="1">Uncharacterized protein</fullName>
    </submittedName>
</protein>
<organism evidence="1 2">
    <name type="scientific">Fermentimonas caenicola</name>
    <dbReference type="NCBI Taxonomy" id="1562970"/>
    <lineage>
        <taxon>Bacteria</taxon>
        <taxon>Pseudomonadati</taxon>
        <taxon>Bacteroidota</taxon>
        <taxon>Bacteroidia</taxon>
        <taxon>Bacteroidales</taxon>
        <taxon>Dysgonomonadaceae</taxon>
        <taxon>Fermentimonas</taxon>
    </lineage>
</organism>
<dbReference type="AlphaFoldDB" id="A0A098BXT0"/>
<sequence>MKVVMRVLLAIAIVLLAWVSWKSIQGPIDFNAEVAKRDQAVIQRLMDIRTAQVALRSQTGSYTASFDTLINFVKAGKIATLVRSGDLTEAQLESGMTELKAMEIIRTGNEAKIKEAGLWDDEKNAPQLVRDSIFSPAVEVLYPNRTNFYPDSLRFVPYAPAGTTFQMGVDSLITASGYPIQVFEAKTPYTDYLGDLDKKLLGQKIQEVLDRPGKRFPGMQVGSLEVANNNAGNWE</sequence>
<dbReference type="STRING" id="1562970.ING2E5B_0201"/>
<reference evidence="1 2" key="1">
    <citation type="submission" date="2014-08" db="EMBL/GenBank/DDBJ databases">
        <authorList>
            <person name="Wibberg D."/>
        </authorList>
    </citation>
    <scope>NUCLEOTIDE SEQUENCE [LARGE SCALE GENOMIC DNA]</scope>
    <source>
        <strain evidence="2">ING2-E5B</strain>
    </source>
</reference>
<gene>
    <name evidence="1" type="ORF">ING2E5B_0201</name>
</gene>
<evidence type="ECO:0000313" key="2">
    <source>
        <dbReference type="Proteomes" id="UP000032417"/>
    </source>
</evidence>
<dbReference type="HOGENOM" id="CLU_084175_1_0_10"/>
<accession>A0A098BXT0</accession>
<proteinExistence type="predicted"/>
<dbReference type="KEGG" id="pbt:ING2E5B_0201"/>
<dbReference type="Proteomes" id="UP000032417">
    <property type="component" value="Chromosome 1"/>
</dbReference>
<evidence type="ECO:0000313" key="1">
    <source>
        <dbReference type="EMBL" id="CEA14971.1"/>
    </source>
</evidence>
<dbReference type="OrthoDB" id="1466422at2"/>
<keyword evidence="2" id="KW-1185">Reference proteome</keyword>
<dbReference type="EMBL" id="LN515532">
    <property type="protein sequence ID" value="CEA14971.1"/>
    <property type="molecule type" value="Genomic_DNA"/>
</dbReference>
<name>A0A098BXT0_9BACT</name>